<reference evidence="2 3" key="1">
    <citation type="submission" date="2024-04" db="EMBL/GenBank/DDBJ databases">
        <authorList>
            <person name="Fracassetti M."/>
        </authorList>
    </citation>
    <scope>NUCLEOTIDE SEQUENCE [LARGE SCALE GENOMIC DNA]</scope>
</reference>
<name>A0AAV2G908_9ROSI</name>
<keyword evidence="3" id="KW-1185">Reference proteome</keyword>
<organism evidence="2 3">
    <name type="scientific">Linum trigynum</name>
    <dbReference type="NCBI Taxonomy" id="586398"/>
    <lineage>
        <taxon>Eukaryota</taxon>
        <taxon>Viridiplantae</taxon>
        <taxon>Streptophyta</taxon>
        <taxon>Embryophyta</taxon>
        <taxon>Tracheophyta</taxon>
        <taxon>Spermatophyta</taxon>
        <taxon>Magnoliopsida</taxon>
        <taxon>eudicotyledons</taxon>
        <taxon>Gunneridae</taxon>
        <taxon>Pentapetalae</taxon>
        <taxon>rosids</taxon>
        <taxon>fabids</taxon>
        <taxon>Malpighiales</taxon>
        <taxon>Linaceae</taxon>
        <taxon>Linum</taxon>
    </lineage>
</organism>
<dbReference type="AlphaFoldDB" id="A0AAV2G908"/>
<dbReference type="PROSITE" id="PS50994">
    <property type="entry name" value="INTEGRASE"/>
    <property type="match status" value="1"/>
</dbReference>
<dbReference type="InterPro" id="IPR001584">
    <property type="entry name" value="Integrase_cat-core"/>
</dbReference>
<proteinExistence type="predicted"/>
<gene>
    <name evidence="2" type="ORF">LTRI10_LOCUS46441</name>
</gene>
<dbReference type="InterPro" id="IPR036397">
    <property type="entry name" value="RNaseH_sf"/>
</dbReference>
<sequence>MDFVLGLPRTQRGSDSIFVVVVDRFIPCKKTSDAIDVAQLYFRDVYLLHCLPASIVSDRDTRFVSHFWRSLWRMVNTQLKFSSANHPQTDGKTKVVNCSLGNLLLSLVGDHPKAWDHKLPQVEFAHNHEVNRSTGFPPFRVVYGLSPRGPLDLLALPSKVQPHATAADFVSQLAQIHTATHDRLVASIPAYKTSVEQRRCAVEFDVGDFVWAILTKDRFPAHEYSKLAAKKIGPV</sequence>
<dbReference type="PANTHER" id="PTHR35046">
    <property type="entry name" value="ZINC KNUCKLE (CCHC-TYPE) FAMILY PROTEIN"/>
    <property type="match status" value="1"/>
</dbReference>
<dbReference type="GO" id="GO:0015074">
    <property type="term" value="P:DNA integration"/>
    <property type="evidence" value="ECO:0007669"/>
    <property type="project" value="InterPro"/>
</dbReference>
<evidence type="ECO:0000313" key="3">
    <source>
        <dbReference type="Proteomes" id="UP001497516"/>
    </source>
</evidence>
<dbReference type="Gene3D" id="3.30.420.10">
    <property type="entry name" value="Ribonuclease H-like superfamily/Ribonuclease H"/>
    <property type="match status" value="1"/>
</dbReference>
<dbReference type="SUPFAM" id="SSF53098">
    <property type="entry name" value="Ribonuclease H-like"/>
    <property type="match status" value="1"/>
</dbReference>
<dbReference type="EMBL" id="OZ034821">
    <property type="protein sequence ID" value="CAL1406734.1"/>
    <property type="molecule type" value="Genomic_DNA"/>
</dbReference>
<evidence type="ECO:0000259" key="1">
    <source>
        <dbReference type="PROSITE" id="PS50994"/>
    </source>
</evidence>
<dbReference type="Proteomes" id="UP001497516">
    <property type="component" value="Chromosome 8"/>
</dbReference>
<evidence type="ECO:0000313" key="2">
    <source>
        <dbReference type="EMBL" id="CAL1406734.1"/>
    </source>
</evidence>
<dbReference type="GO" id="GO:0003676">
    <property type="term" value="F:nucleic acid binding"/>
    <property type="evidence" value="ECO:0007669"/>
    <property type="project" value="InterPro"/>
</dbReference>
<dbReference type="PANTHER" id="PTHR35046:SF18">
    <property type="entry name" value="RNA-DIRECTED DNA POLYMERASE"/>
    <property type="match status" value="1"/>
</dbReference>
<dbReference type="InterPro" id="IPR012337">
    <property type="entry name" value="RNaseH-like_sf"/>
</dbReference>
<protein>
    <recommendedName>
        <fullName evidence="1">Integrase catalytic domain-containing protein</fullName>
    </recommendedName>
</protein>
<accession>A0AAV2G908</accession>
<feature type="domain" description="Integrase catalytic" evidence="1">
    <location>
        <begin position="30"/>
        <end position="146"/>
    </location>
</feature>